<accession>A0A0W0TJA6</accession>
<comment type="caution">
    <text evidence="3">The sequence shown here is derived from an EMBL/GenBank/DDBJ whole genome shotgun (WGS) entry which is preliminary data.</text>
</comment>
<evidence type="ECO:0008006" key="5">
    <source>
        <dbReference type="Google" id="ProtNLM"/>
    </source>
</evidence>
<dbReference type="STRING" id="448.Lery_2154"/>
<evidence type="ECO:0000256" key="1">
    <source>
        <dbReference type="SAM" id="MobiDB-lite"/>
    </source>
</evidence>
<evidence type="ECO:0000313" key="4">
    <source>
        <dbReference type="Proteomes" id="UP000054773"/>
    </source>
</evidence>
<keyword evidence="4" id="KW-1185">Reference proteome</keyword>
<feature type="signal peptide" evidence="2">
    <location>
        <begin position="1"/>
        <end position="23"/>
    </location>
</feature>
<feature type="region of interest" description="Disordered" evidence="1">
    <location>
        <begin position="30"/>
        <end position="53"/>
    </location>
</feature>
<proteinExistence type="predicted"/>
<dbReference type="EMBL" id="LNYA01000033">
    <property type="protein sequence ID" value="KTC95595.1"/>
    <property type="molecule type" value="Genomic_DNA"/>
</dbReference>
<protein>
    <recommendedName>
        <fullName evidence="5">Lipoprotein</fullName>
    </recommendedName>
</protein>
<reference evidence="3 4" key="1">
    <citation type="submission" date="2015-11" db="EMBL/GenBank/DDBJ databases">
        <title>Genomic analysis of 38 Legionella species identifies large and diverse effector repertoires.</title>
        <authorList>
            <person name="Burstein D."/>
            <person name="Amaro F."/>
            <person name="Zusman T."/>
            <person name="Lifshitz Z."/>
            <person name="Cohen O."/>
            <person name="Gilbert J.A."/>
            <person name="Pupko T."/>
            <person name="Shuman H.A."/>
            <person name="Segal G."/>
        </authorList>
    </citation>
    <scope>NUCLEOTIDE SEQUENCE [LARGE SCALE GENOMIC DNA]</scope>
    <source>
        <strain evidence="3 4">SE-32A-C8</strain>
    </source>
</reference>
<dbReference type="PROSITE" id="PS51257">
    <property type="entry name" value="PROKAR_LIPOPROTEIN"/>
    <property type="match status" value="1"/>
</dbReference>
<sequence>MKMSFKKITFLLGLLLISCHLMSCVERSSKAPQNEEYQGGFGGDGGHIHEPEE</sequence>
<name>A0A0W0TJA6_LEGER</name>
<evidence type="ECO:0000313" key="3">
    <source>
        <dbReference type="EMBL" id="KTC95595.1"/>
    </source>
</evidence>
<feature type="chain" id="PRO_5006913132" description="Lipoprotein" evidence="2">
    <location>
        <begin position="24"/>
        <end position="53"/>
    </location>
</feature>
<dbReference type="AlphaFoldDB" id="A0A0W0TJA6"/>
<dbReference type="Proteomes" id="UP000054773">
    <property type="component" value="Unassembled WGS sequence"/>
</dbReference>
<evidence type="ECO:0000256" key="2">
    <source>
        <dbReference type="SAM" id="SignalP"/>
    </source>
</evidence>
<organism evidence="3 4">
    <name type="scientific">Legionella erythra</name>
    <dbReference type="NCBI Taxonomy" id="448"/>
    <lineage>
        <taxon>Bacteria</taxon>
        <taxon>Pseudomonadati</taxon>
        <taxon>Pseudomonadota</taxon>
        <taxon>Gammaproteobacteria</taxon>
        <taxon>Legionellales</taxon>
        <taxon>Legionellaceae</taxon>
        <taxon>Legionella</taxon>
    </lineage>
</organism>
<dbReference type="PATRIC" id="fig|448.7.peg.2258"/>
<dbReference type="RefSeq" id="WP_165481479.1">
    <property type="nucleotide sequence ID" value="NZ_CAAAHY010000011.1"/>
</dbReference>
<keyword evidence="2" id="KW-0732">Signal</keyword>
<gene>
    <name evidence="3" type="ORF">Lery_2154</name>
</gene>